<dbReference type="AlphaFoldDB" id="A0A3D8GMI3"/>
<evidence type="ECO:0000313" key="1">
    <source>
        <dbReference type="EMBL" id="RDU35439.1"/>
    </source>
</evidence>
<protein>
    <recommendedName>
        <fullName evidence="3">DUF1116 domain-containing protein</fullName>
    </recommendedName>
</protein>
<dbReference type="OrthoDB" id="6193532at2"/>
<dbReference type="Proteomes" id="UP000257144">
    <property type="component" value="Unassembled WGS sequence"/>
</dbReference>
<proteinExistence type="predicted"/>
<dbReference type="Gene3D" id="3.90.1700.10">
    <property type="entry name" value="v583 domain like"/>
    <property type="match status" value="1"/>
</dbReference>
<reference evidence="1 2" key="1">
    <citation type="submission" date="2018-07" db="EMBL/GenBank/DDBJ databases">
        <title>Bacillus sp. YLB-04 draft genome sequence.</title>
        <authorList>
            <person name="Yu L."/>
            <person name="Tang X."/>
        </authorList>
    </citation>
    <scope>NUCLEOTIDE SEQUENCE [LARGE SCALE GENOMIC DNA]</scope>
    <source>
        <strain evidence="1 2">YLB-04</strain>
    </source>
</reference>
<dbReference type="InterPro" id="IPR024033">
    <property type="entry name" value="OXTCase_su_AllG_h-dom"/>
</dbReference>
<organism evidence="1 2">
    <name type="scientific">Neobacillus piezotolerans</name>
    <dbReference type="NCBI Taxonomy" id="2259171"/>
    <lineage>
        <taxon>Bacteria</taxon>
        <taxon>Bacillati</taxon>
        <taxon>Bacillota</taxon>
        <taxon>Bacilli</taxon>
        <taxon>Bacillales</taxon>
        <taxon>Bacillaceae</taxon>
        <taxon>Neobacillus</taxon>
    </lineage>
</organism>
<gene>
    <name evidence="1" type="ORF">DRW41_18455</name>
</gene>
<dbReference type="Gene3D" id="3.90.1710.10">
    <property type="entry name" value="Enterococcus faecalis V583 domain"/>
    <property type="match status" value="1"/>
</dbReference>
<comment type="caution">
    <text evidence="1">The sequence shown here is derived from an EMBL/GenBank/DDBJ whole genome shotgun (WGS) entry which is preliminary data.</text>
</comment>
<dbReference type="Gene3D" id="1.10.10.660">
    <property type="entry name" value="conserved protein of unknown function from Enterococcus faecalis V583"/>
    <property type="match status" value="1"/>
</dbReference>
<keyword evidence="2" id="KW-1185">Reference proteome</keyword>
<evidence type="ECO:0000313" key="2">
    <source>
        <dbReference type="Proteomes" id="UP000257144"/>
    </source>
</evidence>
<dbReference type="EMBL" id="QNQT01000010">
    <property type="protein sequence ID" value="RDU35439.1"/>
    <property type="molecule type" value="Genomic_DNA"/>
</dbReference>
<dbReference type="InterPro" id="IPR009499">
    <property type="entry name" value="AllG-like"/>
</dbReference>
<name>A0A3D8GMI3_9BACI</name>
<dbReference type="RefSeq" id="WP_115453502.1">
    <property type="nucleotide sequence ID" value="NZ_QNQT01000010.1"/>
</dbReference>
<dbReference type="Pfam" id="PF06545">
    <property type="entry name" value="AllG"/>
    <property type="match status" value="1"/>
</dbReference>
<sequence>MQYKSMDEANKAVIEKISGSAPFLVDVVPAKEKIKELNEGKVLLHAGPPIKWEDMTGPMQGSCIGASLFEGWAETEEEAVRALENGEVKFIPCHHVNAVGPMGGITSANMPVFVVENRSEGNEAYCIMNEGIGKVLRFGAFSDEVINRLKWMQNVLGPTISKALKLTENGLNMNVIIAKAITMGDEFHQRNIAASLIFLKEISPYIVELDIDDNDKKAVIKFLADTDQFFLNIMMATSKAVLDGARTIQEGTVVTAMCRNGKDFGIRISGMGDEWFTAPVNTPQGLFFTGYSQDDANPDIGDSAITETFGVGGMAMIAAPGVTRFVGAGGFQDALSTSNEMMEICIDQNSNFTIPTWDFQGTCLGIDARKVVETGIEPVINTGIAHKKAGVGQVGAGTVRAPIGCFEKALEAYAIKLGLFDPEE</sequence>
<evidence type="ECO:0008006" key="3">
    <source>
        <dbReference type="Google" id="ProtNLM"/>
    </source>
</evidence>
<accession>A0A3D8GMI3</accession>